<dbReference type="GO" id="GO:0004065">
    <property type="term" value="F:arylsulfatase activity"/>
    <property type="evidence" value="ECO:0007669"/>
    <property type="project" value="UniProtKB-EC"/>
</dbReference>
<dbReference type="InterPro" id="IPR017850">
    <property type="entry name" value="Alkaline_phosphatase_core_sf"/>
</dbReference>
<keyword evidence="2" id="KW-0479">Metal-binding</keyword>
<evidence type="ECO:0000256" key="2">
    <source>
        <dbReference type="ARBA" id="ARBA00022723"/>
    </source>
</evidence>
<keyword evidence="4" id="KW-0106">Calcium</keyword>
<dbReference type="InterPro" id="IPR000917">
    <property type="entry name" value="Sulfatase_N"/>
</dbReference>
<dbReference type="SUPFAM" id="SSF53649">
    <property type="entry name" value="Alkaline phosphatase-like"/>
    <property type="match status" value="1"/>
</dbReference>
<dbReference type="Gene3D" id="3.40.720.10">
    <property type="entry name" value="Alkaline Phosphatase, subunit A"/>
    <property type="match status" value="1"/>
</dbReference>
<name>A0A518DSW2_9BACT</name>
<sequence length="453" mass="50857" precursor="true">MLRVCFGFALLLLAASGVTAEERPNFIIMIADDVSWDDLGAYGHPHIRTPNLDQMAADGVRYDLAFLTCSSCSPSRCSIMTGRYPHSTGAGELHQPLPADQVMFPALLKQAGYYTAAAGKWHLGEPARKAFDRIEDGRPSGCEKWVEVLHERPRDKPFFLWLAAYDAHRGYSKGTLKVPHTNEDAVVPPYLPDAPETRGDLAMYYDEISRLDSYAGKVLAELDEQKAAENTLVLFLADNGRPFPRCKTTVYDSGVRTPFIVRWPVVVPRGSVCRELVSSIDIAPTFCELAGLRPAPTFQGQSFVPQLPTPDVAIRDHIVAEHNWHDYEAYERGLRDQRYLYIRNWRPELPGTPPADAVRSPTYAVMQKMRDAGGSLTPDQRSCFLTPRPEEELYDTIEDPHCLRNLADAPGSQEVLVRMRAAMVSHRKKYDDPEPGQLTPDRFDREEGTPLKK</sequence>
<dbReference type="InterPro" id="IPR024607">
    <property type="entry name" value="Sulfatase_CS"/>
</dbReference>
<accession>A0A518DSW2</accession>
<feature type="region of interest" description="Disordered" evidence="5">
    <location>
        <begin position="426"/>
        <end position="453"/>
    </location>
</feature>
<dbReference type="PANTHER" id="PTHR42693">
    <property type="entry name" value="ARYLSULFATASE FAMILY MEMBER"/>
    <property type="match status" value="1"/>
</dbReference>
<evidence type="ECO:0000256" key="4">
    <source>
        <dbReference type="ARBA" id="ARBA00022837"/>
    </source>
</evidence>
<dbReference type="EC" id="3.1.6.1" evidence="8"/>
<dbReference type="OrthoDB" id="9762324at2"/>
<dbReference type="GO" id="GO:0046872">
    <property type="term" value="F:metal ion binding"/>
    <property type="evidence" value="ECO:0007669"/>
    <property type="project" value="UniProtKB-KW"/>
</dbReference>
<evidence type="ECO:0000256" key="6">
    <source>
        <dbReference type="SAM" id="SignalP"/>
    </source>
</evidence>
<evidence type="ECO:0000256" key="1">
    <source>
        <dbReference type="ARBA" id="ARBA00008779"/>
    </source>
</evidence>
<dbReference type="KEGG" id="lcre:Pla8534_27310"/>
<dbReference type="PROSITE" id="PS00523">
    <property type="entry name" value="SULFATASE_1"/>
    <property type="match status" value="1"/>
</dbReference>
<dbReference type="AlphaFoldDB" id="A0A518DSW2"/>
<keyword evidence="3 8" id="KW-0378">Hydrolase</keyword>
<dbReference type="EMBL" id="CP036433">
    <property type="protein sequence ID" value="QDU94923.1"/>
    <property type="molecule type" value="Genomic_DNA"/>
</dbReference>
<reference evidence="8 9" key="1">
    <citation type="submission" date="2019-02" db="EMBL/GenBank/DDBJ databases">
        <title>Deep-cultivation of Planctomycetes and their phenomic and genomic characterization uncovers novel biology.</title>
        <authorList>
            <person name="Wiegand S."/>
            <person name="Jogler M."/>
            <person name="Boedeker C."/>
            <person name="Pinto D."/>
            <person name="Vollmers J."/>
            <person name="Rivas-Marin E."/>
            <person name="Kohn T."/>
            <person name="Peeters S.H."/>
            <person name="Heuer A."/>
            <person name="Rast P."/>
            <person name="Oberbeckmann S."/>
            <person name="Bunk B."/>
            <person name="Jeske O."/>
            <person name="Meyerdierks A."/>
            <person name="Storesund J.E."/>
            <person name="Kallscheuer N."/>
            <person name="Luecker S."/>
            <person name="Lage O.M."/>
            <person name="Pohl T."/>
            <person name="Merkel B.J."/>
            <person name="Hornburger P."/>
            <person name="Mueller R.-W."/>
            <person name="Bruemmer F."/>
            <person name="Labrenz M."/>
            <person name="Spormann A.M."/>
            <person name="Op den Camp H."/>
            <person name="Overmann J."/>
            <person name="Amann R."/>
            <person name="Jetten M.S.M."/>
            <person name="Mascher T."/>
            <person name="Medema M.H."/>
            <person name="Devos D.P."/>
            <person name="Kaster A.-K."/>
            <person name="Ovreas L."/>
            <person name="Rohde M."/>
            <person name="Galperin M.Y."/>
            <person name="Jogler C."/>
        </authorList>
    </citation>
    <scope>NUCLEOTIDE SEQUENCE [LARGE SCALE GENOMIC DNA]</scope>
    <source>
        <strain evidence="8 9">Pla85_3_4</strain>
    </source>
</reference>
<dbReference type="RefSeq" id="WP_145053713.1">
    <property type="nucleotide sequence ID" value="NZ_CP036433.1"/>
</dbReference>
<evidence type="ECO:0000313" key="9">
    <source>
        <dbReference type="Proteomes" id="UP000317648"/>
    </source>
</evidence>
<dbReference type="CDD" id="cd16027">
    <property type="entry name" value="SGSH"/>
    <property type="match status" value="1"/>
</dbReference>
<feature type="chain" id="PRO_5022049175" evidence="6">
    <location>
        <begin position="21"/>
        <end position="453"/>
    </location>
</feature>
<feature type="domain" description="Sulfatase N-terminal" evidence="7">
    <location>
        <begin position="24"/>
        <end position="130"/>
    </location>
</feature>
<dbReference type="PROSITE" id="PS00149">
    <property type="entry name" value="SULFATASE_2"/>
    <property type="match status" value="1"/>
</dbReference>
<feature type="signal peptide" evidence="6">
    <location>
        <begin position="1"/>
        <end position="20"/>
    </location>
</feature>
<dbReference type="PANTHER" id="PTHR42693:SF53">
    <property type="entry name" value="ENDO-4-O-SULFATASE"/>
    <property type="match status" value="1"/>
</dbReference>
<feature type="compositionally biased region" description="Basic and acidic residues" evidence="5">
    <location>
        <begin position="441"/>
        <end position="453"/>
    </location>
</feature>
<keyword evidence="6" id="KW-0732">Signal</keyword>
<evidence type="ECO:0000259" key="7">
    <source>
        <dbReference type="Pfam" id="PF00884"/>
    </source>
</evidence>
<dbReference type="InterPro" id="IPR050738">
    <property type="entry name" value="Sulfatase"/>
</dbReference>
<evidence type="ECO:0000256" key="5">
    <source>
        <dbReference type="SAM" id="MobiDB-lite"/>
    </source>
</evidence>
<dbReference type="Proteomes" id="UP000317648">
    <property type="component" value="Chromosome"/>
</dbReference>
<comment type="similarity">
    <text evidence="1">Belongs to the sulfatase family.</text>
</comment>
<feature type="domain" description="Sulfatase N-terminal" evidence="7">
    <location>
        <begin position="143"/>
        <end position="291"/>
    </location>
</feature>
<evidence type="ECO:0000313" key="8">
    <source>
        <dbReference type="EMBL" id="QDU94923.1"/>
    </source>
</evidence>
<protein>
    <submittedName>
        <fullName evidence="8">Arylsulfatase</fullName>
        <ecNumber evidence="8">3.1.6.1</ecNumber>
    </submittedName>
</protein>
<dbReference type="Pfam" id="PF00884">
    <property type="entry name" value="Sulfatase"/>
    <property type="match status" value="2"/>
</dbReference>
<evidence type="ECO:0000256" key="3">
    <source>
        <dbReference type="ARBA" id="ARBA00022801"/>
    </source>
</evidence>
<proteinExistence type="inferred from homology"/>
<gene>
    <name evidence="8" type="primary">atsA_28</name>
    <name evidence="8" type="ORF">Pla8534_27310</name>
</gene>
<keyword evidence="9" id="KW-1185">Reference proteome</keyword>
<organism evidence="8 9">
    <name type="scientific">Lignipirellula cremea</name>
    <dbReference type="NCBI Taxonomy" id="2528010"/>
    <lineage>
        <taxon>Bacteria</taxon>
        <taxon>Pseudomonadati</taxon>
        <taxon>Planctomycetota</taxon>
        <taxon>Planctomycetia</taxon>
        <taxon>Pirellulales</taxon>
        <taxon>Pirellulaceae</taxon>
        <taxon>Lignipirellula</taxon>
    </lineage>
</organism>